<dbReference type="AlphaFoldDB" id="A0A5C7WLE9"/>
<accession>A0A5C7WLE9</accession>
<evidence type="ECO:0000313" key="2">
    <source>
        <dbReference type="EMBL" id="TXI38190.1"/>
    </source>
</evidence>
<comment type="caution">
    <text evidence="2">The sequence shown here is derived from an EMBL/GenBank/DDBJ whole genome shotgun (WGS) entry which is preliminary data.</text>
</comment>
<feature type="compositionally biased region" description="Basic and acidic residues" evidence="1">
    <location>
        <begin position="9"/>
        <end position="21"/>
    </location>
</feature>
<organism evidence="2 3">
    <name type="scientific">Methylophilus methylotrophus</name>
    <name type="common">Bacterium W3A1</name>
    <dbReference type="NCBI Taxonomy" id="17"/>
    <lineage>
        <taxon>Bacteria</taxon>
        <taxon>Pseudomonadati</taxon>
        <taxon>Pseudomonadota</taxon>
        <taxon>Betaproteobacteria</taxon>
        <taxon>Nitrosomonadales</taxon>
        <taxon>Methylophilaceae</taxon>
        <taxon>Methylophilus</taxon>
    </lineage>
</organism>
<gene>
    <name evidence="2" type="ORF">E6Q51_01670</name>
</gene>
<dbReference type="EMBL" id="SSGG01000029">
    <property type="protein sequence ID" value="TXI38190.1"/>
    <property type="molecule type" value="Genomic_DNA"/>
</dbReference>
<evidence type="ECO:0000256" key="1">
    <source>
        <dbReference type="SAM" id="MobiDB-lite"/>
    </source>
</evidence>
<name>A0A5C7WLE9_METME</name>
<reference evidence="2 3" key="1">
    <citation type="submission" date="2018-09" db="EMBL/GenBank/DDBJ databases">
        <title>Metagenome Assembled Genomes from an Advanced Water Purification Facility.</title>
        <authorList>
            <person name="Stamps B.W."/>
            <person name="Spear J.R."/>
        </authorList>
    </citation>
    <scope>NUCLEOTIDE SEQUENCE [LARGE SCALE GENOMIC DNA]</scope>
    <source>
        <strain evidence="2">Bin_42_2</strain>
    </source>
</reference>
<dbReference type="Proteomes" id="UP000321374">
    <property type="component" value="Unassembled WGS sequence"/>
</dbReference>
<protein>
    <submittedName>
        <fullName evidence="2">Uncharacterized protein</fullName>
    </submittedName>
</protein>
<feature type="region of interest" description="Disordered" evidence="1">
    <location>
        <begin position="1"/>
        <end position="21"/>
    </location>
</feature>
<proteinExistence type="predicted"/>
<sequence>MAINSKTVNRLDKRPRDQQIDAHQKAVIEGEVGSPPKPIRKIVDLRNEPQVRPGEMLEDDKFTQT</sequence>
<evidence type="ECO:0000313" key="3">
    <source>
        <dbReference type="Proteomes" id="UP000321374"/>
    </source>
</evidence>